<dbReference type="Pfam" id="PF00196">
    <property type="entry name" value="GerE"/>
    <property type="match status" value="1"/>
</dbReference>
<evidence type="ECO:0000313" key="5">
    <source>
        <dbReference type="Proteomes" id="UP001500002"/>
    </source>
</evidence>
<dbReference type="Gene3D" id="1.10.10.10">
    <property type="entry name" value="Winged helix-like DNA-binding domain superfamily/Winged helix DNA-binding domain"/>
    <property type="match status" value="1"/>
</dbReference>
<dbReference type="PROSITE" id="PS50043">
    <property type="entry name" value="HTH_LUXR_2"/>
    <property type="match status" value="1"/>
</dbReference>
<dbReference type="InterPro" id="IPR027417">
    <property type="entry name" value="P-loop_NTPase"/>
</dbReference>
<dbReference type="SMART" id="SM00421">
    <property type="entry name" value="HTH_LUXR"/>
    <property type="match status" value="1"/>
</dbReference>
<evidence type="ECO:0000256" key="2">
    <source>
        <dbReference type="ARBA" id="ARBA00022840"/>
    </source>
</evidence>
<dbReference type="InterPro" id="IPR016032">
    <property type="entry name" value="Sig_transdc_resp-reg_C-effctor"/>
</dbReference>
<name>A0ABP4Y5A0_9MICO</name>
<evidence type="ECO:0000256" key="1">
    <source>
        <dbReference type="ARBA" id="ARBA00022741"/>
    </source>
</evidence>
<dbReference type="SUPFAM" id="SSF46894">
    <property type="entry name" value="C-terminal effector domain of the bipartite response regulators"/>
    <property type="match status" value="1"/>
</dbReference>
<dbReference type="Proteomes" id="UP001500002">
    <property type="component" value="Unassembled WGS sequence"/>
</dbReference>
<dbReference type="PANTHER" id="PTHR16305">
    <property type="entry name" value="TESTICULAR SOLUBLE ADENYLYL CYCLASE"/>
    <property type="match status" value="1"/>
</dbReference>
<dbReference type="SUPFAM" id="SSF52540">
    <property type="entry name" value="P-loop containing nucleoside triphosphate hydrolases"/>
    <property type="match status" value="1"/>
</dbReference>
<keyword evidence="5" id="KW-1185">Reference proteome</keyword>
<gene>
    <name evidence="4" type="ORF">GCM10009749_07560</name>
</gene>
<dbReference type="CDD" id="cd06170">
    <property type="entry name" value="LuxR_C_like"/>
    <property type="match status" value="1"/>
</dbReference>
<dbReference type="InterPro" id="IPR041664">
    <property type="entry name" value="AAA_16"/>
</dbReference>
<dbReference type="RefSeq" id="WP_344293583.1">
    <property type="nucleotide sequence ID" value="NZ_BAAANJ010000002.1"/>
</dbReference>
<comment type="caution">
    <text evidence="4">The sequence shown here is derived from an EMBL/GenBank/DDBJ whole genome shotgun (WGS) entry which is preliminary data.</text>
</comment>
<evidence type="ECO:0000313" key="4">
    <source>
        <dbReference type="EMBL" id="GAA1801964.1"/>
    </source>
</evidence>
<dbReference type="PROSITE" id="PS00622">
    <property type="entry name" value="HTH_LUXR_1"/>
    <property type="match status" value="1"/>
</dbReference>
<dbReference type="InterPro" id="IPR000792">
    <property type="entry name" value="Tscrpt_reg_LuxR_C"/>
</dbReference>
<dbReference type="InterPro" id="IPR011990">
    <property type="entry name" value="TPR-like_helical_dom_sf"/>
</dbReference>
<feature type="domain" description="HTH luxR-type" evidence="3">
    <location>
        <begin position="799"/>
        <end position="864"/>
    </location>
</feature>
<protein>
    <submittedName>
        <fullName evidence="4">AAA family ATPase</fullName>
    </submittedName>
</protein>
<dbReference type="PRINTS" id="PR00038">
    <property type="entry name" value="HTHLUXR"/>
</dbReference>
<dbReference type="Pfam" id="PF13191">
    <property type="entry name" value="AAA_16"/>
    <property type="match status" value="1"/>
</dbReference>
<organism evidence="4 5">
    <name type="scientific">Agromyces neolithicus</name>
    <dbReference type="NCBI Taxonomy" id="269420"/>
    <lineage>
        <taxon>Bacteria</taxon>
        <taxon>Bacillati</taxon>
        <taxon>Actinomycetota</taxon>
        <taxon>Actinomycetes</taxon>
        <taxon>Micrococcales</taxon>
        <taxon>Microbacteriaceae</taxon>
        <taxon>Agromyces</taxon>
    </lineage>
</organism>
<keyword evidence="1" id="KW-0547">Nucleotide-binding</keyword>
<reference evidence="5" key="1">
    <citation type="journal article" date="2019" name="Int. J. Syst. Evol. Microbiol.">
        <title>The Global Catalogue of Microorganisms (GCM) 10K type strain sequencing project: providing services to taxonomists for standard genome sequencing and annotation.</title>
        <authorList>
            <consortium name="The Broad Institute Genomics Platform"/>
            <consortium name="The Broad Institute Genome Sequencing Center for Infectious Disease"/>
            <person name="Wu L."/>
            <person name="Ma J."/>
        </authorList>
    </citation>
    <scope>NUCLEOTIDE SEQUENCE [LARGE SCALE GENOMIC DNA]</scope>
    <source>
        <strain evidence="5">JCM 14322</strain>
    </source>
</reference>
<dbReference type="EMBL" id="BAAANJ010000002">
    <property type="protein sequence ID" value="GAA1801964.1"/>
    <property type="molecule type" value="Genomic_DNA"/>
</dbReference>
<sequence>MGAVASRPMLEREYEVAALLAAARDGAAGAGSVVAVSGEAGIGKSRLIEELRAKLPPTHRLLVGYCDDLATRRTLGPFRDLVGHVGRELSEAMQPGVDRGTVLAALQSELAWAQRPTVLVVEDVHWADDATLDALQFLVRRVARLPAVLVLTYRDDELTRDHPLHEVLAQASTAERGHHLALRRLSRDAVRELSRDRPVDADHVFAVTAGNPFFVSEVLAAEGDRTVPQTIVDAVLTRLRRLDPSVRADVEQLSVVPSALERWLIDGLVPGGISSLAPAEECGVLTVSPDAVGFRHELTRRAIADSLAAARRIELNGAVLAALVDHGGVDLARLTHHASEAGDVDAIVRFGPEAAREAAGAGAHREAAAQYRLVLAHNDRFPPGEQVELLESYAVECYVLGDSQIAVDIEESAVSLRRALGDQGSLGSSLRWLSRMHWWNGDGRHAESAALEAIEVSERSGDRRMLAMALSNQSQLFSVAYDSVRSIEVGRRAAEIAREAGDHAVLAHALTNIGMSELTLGDAGGQATLDAALDVALSAGETEHALRAYIGIASALLDDFRLPEARERLAAGIELADRSEQVAYLRFLTLERARLNLHLGDWEGVGRDSAVAIQSAQAPVRWGALMPLGRMGVRRGDPGAGRLLEEAWELAVQMDEVQRLGPIAAGRAEAAWLRGDLAGIPELTERTYAEARELGSVAYEGELASWLVKAGRPVTPTPGDHPYALLAGGRWRDAAAVWDASGARYEHALALIEGDDREDLSTALEELYGMDARPLARLVRHRLRELGVTRLPRGPSKSTRDNVAGLTERQSEVLRLLGRGLTNAEIADELVVSRRTVETHVAAILTKLGVHTRREAVARAAGRIR</sequence>
<dbReference type="InterPro" id="IPR036388">
    <property type="entry name" value="WH-like_DNA-bd_sf"/>
</dbReference>
<accession>A0ABP4Y5A0</accession>
<evidence type="ECO:0000259" key="3">
    <source>
        <dbReference type="PROSITE" id="PS50043"/>
    </source>
</evidence>
<keyword evidence="2" id="KW-0067">ATP-binding</keyword>
<dbReference type="PANTHER" id="PTHR16305:SF35">
    <property type="entry name" value="TRANSCRIPTIONAL ACTIVATOR DOMAIN"/>
    <property type="match status" value="1"/>
</dbReference>
<proteinExistence type="predicted"/>
<dbReference type="Gene3D" id="1.25.40.10">
    <property type="entry name" value="Tetratricopeptide repeat domain"/>
    <property type="match status" value="1"/>
</dbReference>
<dbReference type="SUPFAM" id="SSF48452">
    <property type="entry name" value="TPR-like"/>
    <property type="match status" value="1"/>
</dbReference>